<keyword evidence="3" id="KW-1133">Transmembrane helix</keyword>
<organism evidence="4 5">
    <name type="scientific">Dothidotthia symphoricarpi CBS 119687</name>
    <dbReference type="NCBI Taxonomy" id="1392245"/>
    <lineage>
        <taxon>Eukaryota</taxon>
        <taxon>Fungi</taxon>
        <taxon>Dikarya</taxon>
        <taxon>Ascomycota</taxon>
        <taxon>Pezizomycotina</taxon>
        <taxon>Dothideomycetes</taxon>
        <taxon>Pleosporomycetidae</taxon>
        <taxon>Pleosporales</taxon>
        <taxon>Dothidotthiaceae</taxon>
        <taxon>Dothidotthia</taxon>
    </lineage>
</organism>
<feature type="compositionally biased region" description="Basic and acidic residues" evidence="2">
    <location>
        <begin position="93"/>
        <end position="106"/>
    </location>
</feature>
<evidence type="ECO:0000313" key="4">
    <source>
        <dbReference type="EMBL" id="KAF2132813.1"/>
    </source>
</evidence>
<dbReference type="RefSeq" id="XP_033527200.1">
    <property type="nucleotide sequence ID" value="XM_033667510.1"/>
</dbReference>
<accession>A0A6A6ANP6</accession>
<dbReference type="AlphaFoldDB" id="A0A6A6ANP6"/>
<dbReference type="OrthoDB" id="5419542at2759"/>
<keyword evidence="3" id="KW-0812">Transmembrane</keyword>
<feature type="compositionally biased region" description="Basic residues" evidence="2">
    <location>
        <begin position="32"/>
        <end position="56"/>
    </location>
</feature>
<dbReference type="Proteomes" id="UP000799771">
    <property type="component" value="Unassembled WGS sequence"/>
</dbReference>
<protein>
    <submittedName>
        <fullName evidence="4">Uncharacterized protein</fullName>
    </submittedName>
</protein>
<keyword evidence="3" id="KW-0472">Membrane</keyword>
<evidence type="ECO:0000313" key="5">
    <source>
        <dbReference type="Proteomes" id="UP000799771"/>
    </source>
</evidence>
<dbReference type="EMBL" id="ML977500">
    <property type="protein sequence ID" value="KAF2132813.1"/>
    <property type="molecule type" value="Genomic_DNA"/>
</dbReference>
<feature type="coiled-coil region" evidence="1">
    <location>
        <begin position="207"/>
        <end position="248"/>
    </location>
</feature>
<sequence>MESLHRHTGQYPALRPNVYETRLSSDAQTPEKKHKSKTHRHRHHDSHHRHGSRHRDRAKDVLQPPTSFGDLLNKARGSKEPSPTHSRKGSIGNRDENGNDNGKDGDAISSRRPVRLEDVEREGRRVEARERSLRTALQSLSDKSLKTSRRLDDTYYSILEKVSALRQTIGMMQELSGLTRELHTNFETDAEELVEEVKGQYDGFDKFEVQQEQVTALEERIRAGREKADALTRRLADAKEKVDKRAEAEAQWEARTSRHLHIFWGILASITAFLVLLMLFHHLKPNYGSEEPDTTLDFATRAKLLKAPIPDMAKEDIIGLATSTPDLKLETPFAAPATALEEDVRLRVFDEL</sequence>
<feature type="region of interest" description="Disordered" evidence="2">
    <location>
        <begin position="1"/>
        <end position="130"/>
    </location>
</feature>
<gene>
    <name evidence="4" type="ORF">P153DRAFT_364080</name>
</gene>
<reference evidence="4" key="1">
    <citation type="journal article" date="2020" name="Stud. Mycol.">
        <title>101 Dothideomycetes genomes: a test case for predicting lifestyles and emergence of pathogens.</title>
        <authorList>
            <person name="Haridas S."/>
            <person name="Albert R."/>
            <person name="Binder M."/>
            <person name="Bloem J."/>
            <person name="Labutti K."/>
            <person name="Salamov A."/>
            <person name="Andreopoulos B."/>
            <person name="Baker S."/>
            <person name="Barry K."/>
            <person name="Bills G."/>
            <person name="Bluhm B."/>
            <person name="Cannon C."/>
            <person name="Castanera R."/>
            <person name="Culley D."/>
            <person name="Daum C."/>
            <person name="Ezra D."/>
            <person name="Gonzalez J."/>
            <person name="Henrissat B."/>
            <person name="Kuo A."/>
            <person name="Liang C."/>
            <person name="Lipzen A."/>
            <person name="Lutzoni F."/>
            <person name="Magnuson J."/>
            <person name="Mondo S."/>
            <person name="Nolan M."/>
            <person name="Ohm R."/>
            <person name="Pangilinan J."/>
            <person name="Park H.-J."/>
            <person name="Ramirez L."/>
            <person name="Alfaro M."/>
            <person name="Sun H."/>
            <person name="Tritt A."/>
            <person name="Yoshinaga Y."/>
            <person name="Zwiers L.-H."/>
            <person name="Turgeon B."/>
            <person name="Goodwin S."/>
            <person name="Spatafora J."/>
            <person name="Crous P."/>
            <person name="Grigoriev I."/>
        </authorList>
    </citation>
    <scope>NUCLEOTIDE SEQUENCE</scope>
    <source>
        <strain evidence="4">CBS 119687</strain>
    </source>
</reference>
<feature type="transmembrane region" description="Helical" evidence="3">
    <location>
        <begin position="262"/>
        <end position="280"/>
    </location>
</feature>
<evidence type="ECO:0000256" key="2">
    <source>
        <dbReference type="SAM" id="MobiDB-lite"/>
    </source>
</evidence>
<evidence type="ECO:0000256" key="3">
    <source>
        <dbReference type="SAM" id="Phobius"/>
    </source>
</evidence>
<proteinExistence type="predicted"/>
<name>A0A6A6ANP6_9PLEO</name>
<keyword evidence="5" id="KW-1185">Reference proteome</keyword>
<evidence type="ECO:0000256" key="1">
    <source>
        <dbReference type="SAM" id="Coils"/>
    </source>
</evidence>
<dbReference type="GeneID" id="54407942"/>
<feature type="compositionally biased region" description="Basic and acidic residues" evidence="2">
    <location>
        <begin position="114"/>
        <end position="130"/>
    </location>
</feature>
<keyword evidence="1" id="KW-0175">Coiled coil</keyword>